<accession>A0A939KK11</accession>
<evidence type="ECO:0000256" key="1">
    <source>
        <dbReference type="SAM" id="MobiDB-lite"/>
    </source>
</evidence>
<dbReference type="EMBL" id="JAFNLL010000021">
    <property type="protein sequence ID" value="MBO1268289.1"/>
    <property type="molecule type" value="Genomic_DNA"/>
</dbReference>
<reference evidence="2" key="1">
    <citation type="submission" date="2021-03" db="EMBL/GenBank/DDBJ databases">
        <title>A new species, PO-11, isolated from a karst cave deposit.</title>
        <authorList>
            <person name="Zhaoxiaoyong W."/>
        </authorList>
    </citation>
    <scope>NUCLEOTIDE SEQUENCE</scope>
    <source>
        <strain evidence="2">PO-11</strain>
    </source>
</reference>
<protein>
    <submittedName>
        <fullName evidence="2">Uncharacterized protein</fullName>
    </submittedName>
</protein>
<sequence>MVLNRNTPRTDITYLTRRRKPAQAGPPAQSAPTQAAPSPASPAAAGTGLDLRGGLDLGRSPAHSPDAHSPAGTAPAPPPARTDISAQAFPAPAFGSVRQLSETDPVVRLNARQSGIGTLLVGAARSVTWEDNNLITGACTARGDTAGTAVRTSGNRPLAGFSEQSAAVSLRHVRQLRRALFIAGESPLTIGIFDGTAAAASPRNQIGERTVLYVSRIGSVLEMRVEFVPAHSTDEDIWAAFGFTMTIPLDQRAILH</sequence>
<feature type="compositionally biased region" description="Low complexity" evidence="1">
    <location>
        <begin position="22"/>
        <end position="59"/>
    </location>
</feature>
<keyword evidence="3" id="KW-1185">Reference proteome</keyword>
<dbReference type="AlphaFoldDB" id="A0A939KK11"/>
<proteinExistence type="predicted"/>
<dbReference type="Proteomes" id="UP000664164">
    <property type="component" value="Unassembled WGS sequence"/>
</dbReference>
<name>A0A939KK11_9MICC</name>
<feature type="compositionally biased region" description="Polar residues" evidence="1">
    <location>
        <begin position="1"/>
        <end position="10"/>
    </location>
</feature>
<feature type="region of interest" description="Disordered" evidence="1">
    <location>
        <begin position="1"/>
        <end position="84"/>
    </location>
</feature>
<evidence type="ECO:0000313" key="3">
    <source>
        <dbReference type="Proteomes" id="UP000664164"/>
    </source>
</evidence>
<comment type="caution">
    <text evidence="2">The sequence shown here is derived from an EMBL/GenBank/DDBJ whole genome shotgun (WGS) entry which is preliminary data.</text>
</comment>
<dbReference type="RefSeq" id="WP_207616093.1">
    <property type="nucleotide sequence ID" value="NZ_JAFNLL010000021.1"/>
</dbReference>
<organism evidence="2 3">
    <name type="scientific">Arthrobacter cavernae</name>
    <dbReference type="NCBI Taxonomy" id="2817681"/>
    <lineage>
        <taxon>Bacteria</taxon>
        <taxon>Bacillati</taxon>
        <taxon>Actinomycetota</taxon>
        <taxon>Actinomycetes</taxon>
        <taxon>Micrococcales</taxon>
        <taxon>Micrococcaceae</taxon>
        <taxon>Arthrobacter</taxon>
    </lineage>
</organism>
<evidence type="ECO:0000313" key="2">
    <source>
        <dbReference type="EMBL" id="MBO1268289.1"/>
    </source>
</evidence>
<gene>
    <name evidence="2" type="ORF">J1902_09930</name>
</gene>